<dbReference type="InterPro" id="IPR051877">
    <property type="entry name" value="Centriole_BasalBody_StrucProt"/>
</dbReference>
<evidence type="ECO:0000256" key="4">
    <source>
        <dbReference type="ARBA" id="ARBA00038123"/>
    </source>
</evidence>
<dbReference type="SUPFAM" id="SSF57997">
    <property type="entry name" value="Tropomyosin"/>
    <property type="match status" value="1"/>
</dbReference>
<organism evidence="7 8">
    <name type="scientific">Chiloscyllium punctatum</name>
    <name type="common">Brownbanded bambooshark</name>
    <name type="synonym">Hemiscyllium punctatum</name>
    <dbReference type="NCBI Taxonomy" id="137246"/>
    <lineage>
        <taxon>Eukaryota</taxon>
        <taxon>Metazoa</taxon>
        <taxon>Chordata</taxon>
        <taxon>Craniata</taxon>
        <taxon>Vertebrata</taxon>
        <taxon>Chondrichthyes</taxon>
        <taxon>Elasmobranchii</taxon>
        <taxon>Galeomorphii</taxon>
        <taxon>Galeoidea</taxon>
        <taxon>Orectolobiformes</taxon>
        <taxon>Hemiscylliidae</taxon>
        <taxon>Chiloscyllium</taxon>
    </lineage>
</organism>
<comment type="caution">
    <text evidence="7">The sequence shown here is derived from an EMBL/GenBank/DDBJ whole genome shotgun (WGS) entry which is preliminary data.</text>
</comment>
<evidence type="ECO:0000256" key="6">
    <source>
        <dbReference type="SAM" id="MobiDB-lite"/>
    </source>
</evidence>
<name>A0A401T7B8_CHIPU</name>
<evidence type="ECO:0000313" key="7">
    <source>
        <dbReference type="EMBL" id="GCC38528.1"/>
    </source>
</evidence>
<dbReference type="EMBL" id="BEZZ01001201">
    <property type="protein sequence ID" value="GCC38528.1"/>
    <property type="molecule type" value="Genomic_DNA"/>
</dbReference>
<evidence type="ECO:0000313" key="8">
    <source>
        <dbReference type="Proteomes" id="UP000287033"/>
    </source>
</evidence>
<feature type="region of interest" description="Disordered" evidence="6">
    <location>
        <begin position="1"/>
        <end position="24"/>
    </location>
</feature>
<dbReference type="OrthoDB" id="10254663at2759"/>
<feature type="compositionally biased region" description="Basic and acidic residues" evidence="6">
    <location>
        <begin position="924"/>
        <end position="933"/>
    </location>
</feature>
<evidence type="ECO:0000256" key="3">
    <source>
        <dbReference type="ARBA" id="ARBA00023212"/>
    </source>
</evidence>
<feature type="coiled-coil region" evidence="5">
    <location>
        <begin position="698"/>
        <end position="823"/>
    </location>
</feature>
<feature type="compositionally biased region" description="Polar residues" evidence="6">
    <location>
        <begin position="935"/>
        <end position="950"/>
    </location>
</feature>
<comment type="subcellular location">
    <subcellularLocation>
        <location evidence="1">Cytoplasm</location>
        <location evidence="1">Cytoskeleton</location>
        <location evidence="1">Microtubule organizing center</location>
        <location evidence="1">Centrosome</location>
        <location evidence="1">Centriole</location>
    </subcellularLocation>
</comment>
<dbReference type="AlphaFoldDB" id="A0A401T7B8"/>
<gene>
    <name evidence="7" type="ORF">chiPu_0017042</name>
</gene>
<keyword evidence="3" id="KW-0206">Cytoskeleton</keyword>
<keyword evidence="8" id="KW-1185">Reference proteome</keyword>
<feature type="compositionally biased region" description="Low complexity" evidence="6">
    <location>
        <begin position="257"/>
        <end position="268"/>
    </location>
</feature>
<feature type="coiled-coil region" evidence="5">
    <location>
        <begin position="285"/>
        <end position="662"/>
    </location>
</feature>
<keyword evidence="5" id="KW-0175">Coiled coil</keyword>
<evidence type="ECO:0000256" key="2">
    <source>
        <dbReference type="ARBA" id="ARBA00022490"/>
    </source>
</evidence>
<comment type="similarity">
    <text evidence="4">Belongs to the CEP135/TSGA10 family.</text>
</comment>
<evidence type="ECO:0000256" key="5">
    <source>
        <dbReference type="SAM" id="Coils"/>
    </source>
</evidence>
<dbReference type="STRING" id="137246.A0A401T7B8"/>
<feature type="coiled-coil region" evidence="5">
    <location>
        <begin position="859"/>
        <end position="886"/>
    </location>
</feature>
<protein>
    <recommendedName>
        <fullName evidence="9">Testis-specific gene 10 protein</fullName>
    </recommendedName>
</protein>
<evidence type="ECO:0000256" key="1">
    <source>
        <dbReference type="ARBA" id="ARBA00004114"/>
    </source>
</evidence>
<reference evidence="7 8" key="1">
    <citation type="journal article" date="2018" name="Nat. Ecol. Evol.">
        <title>Shark genomes provide insights into elasmobranch evolution and the origin of vertebrates.</title>
        <authorList>
            <person name="Hara Y"/>
            <person name="Yamaguchi K"/>
            <person name="Onimaru K"/>
            <person name="Kadota M"/>
            <person name="Koyanagi M"/>
            <person name="Keeley SD"/>
            <person name="Tatsumi K"/>
            <person name="Tanaka K"/>
            <person name="Motone F"/>
            <person name="Kageyama Y"/>
            <person name="Nozu R"/>
            <person name="Adachi N"/>
            <person name="Nishimura O"/>
            <person name="Nakagawa R"/>
            <person name="Tanegashima C"/>
            <person name="Kiyatake I"/>
            <person name="Matsumoto R"/>
            <person name="Murakumo K"/>
            <person name="Nishida K"/>
            <person name="Terakita A"/>
            <person name="Kuratani S"/>
            <person name="Sato K"/>
            <person name="Hyodo S Kuraku.S."/>
        </authorList>
    </citation>
    <scope>NUCLEOTIDE SEQUENCE [LARGE SCALE GENOMIC DNA]</scope>
</reference>
<dbReference type="Proteomes" id="UP000287033">
    <property type="component" value="Unassembled WGS sequence"/>
</dbReference>
<dbReference type="Gene3D" id="1.10.287.1490">
    <property type="match status" value="1"/>
</dbReference>
<feature type="coiled-coil region" evidence="5">
    <location>
        <begin position="72"/>
        <end position="177"/>
    </location>
</feature>
<evidence type="ECO:0008006" key="9">
    <source>
        <dbReference type="Google" id="ProtNLM"/>
    </source>
</evidence>
<proteinExistence type="inferred from homology"/>
<keyword evidence="2" id="KW-0963">Cytoplasm</keyword>
<dbReference type="PANTHER" id="PTHR20544:SF2">
    <property type="entry name" value="TESTIS SPECIFIC 10"/>
    <property type="match status" value="1"/>
</dbReference>
<feature type="region of interest" description="Disordered" evidence="6">
    <location>
        <begin position="903"/>
        <end position="950"/>
    </location>
</feature>
<dbReference type="OMA" id="DAKNEIH"/>
<feature type="region of interest" description="Disordered" evidence="6">
    <location>
        <begin position="251"/>
        <end position="271"/>
    </location>
</feature>
<feature type="compositionally biased region" description="Basic and acidic residues" evidence="6">
    <location>
        <begin position="12"/>
        <end position="24"/>
    </location>
</feature>
<dbReference type="PANTHER" id="PTHR20544">
    <property type="entry name" value="CENTROSOMAL PROTEIN CEP135"/>
    <property type="match status" value="1"/>
</dbReference>
<accession>A0A401T7B8</accession>
<dbReference type="GO" id="GO:0005814">
    <property type="term" value="C:centriole"/>
    <property type="evidence" value="ECO:0007669"/>
    <property type="project" value="UniProtKB-SubCell"/>
</dbReference>
<sequence>MPLVGGANGRAEVPRESAGKGRDHLSLNVSSEAALEITGVKDRNKSGRDRNLQLNYQIEQLEKTNCTLERHIHGLLQSKEDVSDQVKKLTNKNHKLSKELNDIDRLAEKLEKDKELALSIACNEIKVAEIEIEKQERDIVLLEQAIVKLRSDTAKSKQQLEEIKAELQAKAEGSNEALIHFERCQQNKAPKLLDTDLELVPESEIKGTHLHSYEQNKSPFLLDTFVKNIAQERDFYKSEVEYLLKMLRNKPSGQCNSSRGRSPLRSSPVKGGSYESELICIIKERDDLQAMLNKYERHMAEIQANVKVLTAERDQSKLLYEQAQEELNRLRRDATKSPRSQKNSLTAQDVLRRLECERDEAVADLRRMTTERDSLRERLKISQETAINERSHLEQRIEDLKNSMHTLENERLEHRSRLTCLKDSVTSLEEEVKILARKSSDTEDELCRQRAENNQIRMLMDQAEDSLAETQRRLSLKTTDLQLAQDKNVRQNEKIDDLTRQISSLQEEISSARASVYELDKQKNSLQELADEKTETIASLEDTLHQKKKNITDNQLHISELETTVDQLNETINNKENDISSIQRQYDSISSELAEMTQLRETAIRENNHLHDQLSKLKYEHQSVNRKLEESIQENKDLKIKVQDYITEISKVENLLSGKENENFNLMEQCRRTNAQTETWELKARQIEGEFSSVQMELVTVKAENRRMCDKVNSLEKEIEEQEAARNAYKAQVCSLNKLIMKLEDELRQVQNEKSTALTDLTSTQELCLKLDSNKEMMMRQVANKNKEMEQVLNELESARSEIELLRNQLSSERTSIKNLESLLASNREKKFQSQMVTQEKETELQLFKDKLSLADSKLASQAREISQLRSKAAMLETELDMAKRQLGTERFERECAVQELRRHGPSYRTTSPPQPTLSPVSHSPERSSRRSPDCTLNRSLNRASSLKEF</sequence>